<evidence type="ECO:0000313" key="3">
    <source>
        <dbReference type="Proteomes" id="UP000309618"/>
    </source>
</evidence>
<proteinExistence type="predicted"/>
<dbReference type="Proteomes" id="UP000309618">
    <property type="component" value="Unassembled WGS sequence"/>
</dbReference>
<dbReference type="InterPro" id="IPR011989">
    <property type="entry name" value="ARM-like"/>
</dbReference>
<dbReference type="Gene3D" id="1.25.10.10">
    <property type="entry name" value="Leucine-rich Repeat Variant"/>
    <property type="match status" value="1"/>
</dbReference>
<dbReference type="RefSeq" id="WP_136502072.1">
    <property type="nucleotide sequence ID" value="NZ_SSUX01000011.1"/>
</dbReference>
<sequence length="282" mass="31048">MSSPTFLTLAEYHSREEALRQASDIKTPLQDLEKLACSADETVRTQVGRNGSTPSSSLALLAEDISWRVRQAVAGNKTTPTASLLELVADSDTNVVIALAKNPALPYAQLCHLATHQDMRVLETVADNPRTPPTVLEQLSEIQDRYIPQAVAHNDNTPPATLTKLSNSTNDKVRSEVAANSSTSIDTLLALALNDDVDMVRNDAHLSLRRKSDNDWFATGMQLKQPFRSTTFGDALLQLGFTSIYQKLLAMELQNKVSEHKANHSDTTQEQNPDLTPRSLRM</sequence>
<reference evidence="2 3" key="1">
    <citation type="submission" date="2019-04" db="EMBL/GenBank/DDBJ databases">
        <title>Comparative genomics of Aeromonas veronii strains pathogenic to fish.</title>
        <authorList>
            <person name="Cascarano M.C."/>
            <person name="Smyrli M."/>
            <person name="Katharios P."/>
        </authorList>
    </citation>
    <scope>NUCLEOTIDE SEQUENCE [LARGE SCALE GENOMIC DNA]</scope>
    <source>
        <strain evidence="2 3">XU1</strain>
    </source>
</reference>
<comment type="caution">
    <text evidence="2">The sequence shown here is derived from an EMBL/GenBank/DDBJ whole genome shotgun (WGS) entry which is preliminary data.</text>
</comment>
<dbReference type="InterPro" id="IPR016024">
    <property type="entry name" value="ARM-type_fold"/>
</dbReference>
<dbReference type="InterPro" id="IPR004830">
    <property type="entry name" value="LRR_variant"/>
</dbReference>
<name>A0A4S5CGQ8_AERVE</name>
<accession>A0A4S5CGQ8</accession>
<evidence type="ECO:0000313" key="2">
    <source>
        <dbReference type="EMBL" id="THJ43633.1"/>
    </source>
</evidence>
<protein>
    <recommendedName>
        <fullName evidence="4">DUF2336 domain-containing protein</fullName>
    </recommendedName>
</protein>
<organism evidence="2 3">
    <name type="scientific">Aeromonas veronii</name>
    <dbReference type="NCBI Taxonomy" id="654"/>
    <lineage>
        <taxon>Bacteria</taxon>
        <taxon>Pseudomonadati</taxon>
        <taxon>Pseudomonadota</taxon>
        <taxon>Gammaproteobacteria</taxon>
        <taxon>Aeromonadales</taxon>
        <taxon>Aeromonadaceae</taxon>
        <taxon>Aeromonas</taxon>
    </lineage>
</organism>
<dbReference type="SUPFAM" id="SSF48371">
    <property type="entry name" value="ARM repeat"/>
    <property type="match status" value="1"/>
</dbReference>
<evidence type="ECO:0000256" key="1">
    <source>
        <dbReference type="SAM" id="MobiDB-lite"/>
    </source>
</evidence>
<dbReference type="Pfam" id="PF01816">
    <property type="entry name" value="LRV"/>
    <property type="match status" value="1"/>
</dbReference>
<dbReference type="EMBL" id="SSUX01000011">
    <property type="protein sequence ID" value="THJ43633.1"/>
    <property type="molecule type" value="Genomic_DNA"/>
</dbReference>
<feature type="compositionally biased region" description="Polar residues" evidence="1">
    <location>
        <begin position="265"/>
        <end position="274"/>
    </location>
</feature>
<feature type="region of interest" description="Disordered" evidence="1">
    <location>
        <begin position="259"/>
        <end position="282"/>
    </location>
</feature>
<evidence type="ECO:0008006" key="4">
    <source>
        <dbReference type="Google" id="ProtNLM"/>
    </source>
</evidence>
<gene>
    <name evidence="2" type="ORF">E8Q35_15110</name>
</gene>
<dbReference type="AlphaFoldDB" id="A0A4S5CGQ8"/>